<feature type="domain" description="Polysaccharide biosynthesis protein CapD-like" evidence="3">
    <location>
        <begin position="296"/>
        <end position="585"/>
    </location>
</feature>
<keyword evidence="2" id="KW-0812">Transmembrane</keyword>
<dbReference type="SUPFAM" id="SSF53335">
    <property type="entry name" value="S-adenosyl-L-methionine-dependent methyltransferases"/>
    <property type="match status" value="1"/>
</dbReference>
<dbReference type="Pfam" id="PF13727">
    <property type="entry name" value="CoA_binding_3"/>
    <property type="match status" value="1"/>
</dbReference>
<keyword evidence="2" id="KW-1133">Transmembrane helix</keyword>
<evidence type="ECO:0000313" key="5">
    <source>
        <dbReference type="Proteomes" id="UP000198634"/>
    </source>
</evidence>
<organism evidence="4 5">
    <name type="scientific">Thalassovita taeanensis</name>
    <dbReference type="NCBI Taxonomy" id="657014"/>
    <lineage>
        <taxon>Bacteria</taxon>
        <taxon>Pseudomonadati</taxon>
        <taxon>Pseudomonadota</taxon>
        <taxon>Alphaproteobacteria</taxon>
        <taxon>Rhodobacterales</taxon>
        <taxon>Roseobacteraceae</taxon>
        <taxon>Thalassovita</taxon>
    </lineage>
</organism>
<reference evidence="4 5" key="1">
    <citation type="submission" date="2016-10" db="EMBL/GenBank/DDBJ databases">
        <authorList>
            <person name="de Groot N.N."/>
        </authorList>
    </citation>
    <scope>NUCLEOTIDE SEQUENCE [LARGE SCALE GENOMIC DNA]</scope>
    <source>
        <strain evidence="4 5">DSM 22007</strain>
    </source>
</reference>
<feature type="transmembrane region" description="Helical" evidence="2">
    <location>
        <begin position="27"/>
        <end position="52"/>
    </location>
</feature>
<dbReference type="CDD" id="cd05237">
    <property type="entry name" value="UDP_invert_4-6DH_SDR_e"/>
    <property type="match status" value="1"/>
</dbReference>
<evidence type="ECO:0000259" key="3">
    <source>
        <dbReference type="Pfam" id="PF02719"/>
    </source>
</evidence>
<dbReference type="STRING" id="657014.SAMN04488092_11511"/>
<feature type="transmembrane region" description="Helical" evidence="2">
    <location>
        <begin position="58"/>
        <end position="81"/>
    </location>
</feature>
<evidence type="ECO:0000313" key="4">
    <source>
        <dbReference type="EMBL" id="SEQ86250.1"/>
    </source>
</evidence>
<sequence>MNYELKNALLNALYARAIAFTRKQKSLIFLAMDAFWIALTFTVSQALVLGIWPNARLLSLIGIHLLILVPLGVAMIVVTGLHRVRLNAYQMRSAGQTAAVAMALGLIGAVMAILPESQITPAGCVLFSSSFLILSVGSRQVLRDIVLAVYRHGKTRKRVLIYGAGQTGQQLAAALATDDAVEPVCFVDDNPTLQSLTLSGLTVYAPVQVPDLIVQKRIDRVVIAMPSVSQPVQARIARSLREMGCEVLSLPSFADLIEIGDTARSVPQMQMASLLGRNRLEKELPGVSDTYHGRRILVTGAGGSIGSEICRQLLTCNPQSLVLLDHSELALYAIDKELSDLRSPVPIVPVLGSIGERSLMRHILKQYKIDVVLHAAAYKHVPMVECNMVEGLRNNVIGTRILADEAKRAGVARFTLISSDKAVRPTSAMGCSKRLAELIVQDLATRSPNTVFSMVRFGNVLGSSGSVVPLFQDQIARGGPVTVTHPEVTRYFMTIPEAVRLVLLAGSIAQGGDVLVLDMGAPVAIRDVARRMIEGAGLSVRDQDTPNGDIEITYSGLRPGEKLHEELLISPDMITTPHPKIMRAQESHLSELEMANVMKDLRRIIESRDDKAARALLDRWIEGRSPTGPRLNLSNE</sequence>
<dbReference type="EMBL" id="FOEP01000015">
    <property type="protein sequence ID" value="SEQ86250.1"/>
    <property type="molecule type" value="Genomic_DNA"/>
</dbReference>
<gene>
    <name evidence="4" type="ORF">SAMN04488092_11511</name>
</gene>
<feature type="transmembrane region" description="Helical" evidence="2">
    <location>
        <begin position="93"/>
        <end position="113"/>
    </location>
</feature>
<name>A0A1H9JHF7_9RHOB</name>
<accession>A0A1H9JHF7</accession>
<dbReference type="InterPro" id="IPR029063">
    <property type="entry name" value="SAM-dependent_MTases_sf"/>
</dbReference>
<proteinExistence type="inferred from homology"/>
<dbReference type="Proteomes" id="UP000198634">
    <property type="component" value="Unassembled WGS sequence"/>
</dbReference>
<dbReference type="InterPro" id="IPR036291">
    <property type="entry name" value="NAD(P)-bd_dom_sf"/>
</dbReference>
<dbReference type="PANTHER" id="PTHR43318">
    <property type="entry name" value="UDP-N-ACETYLGLUCOSAMINE 4,6-DEHYDRATASE"/>
    <property type="match status" value="1"/>
</dbReference>
<dbReference type="AlphaFoldDB" id="A0A1H9JHF7"/>
<evidence type="ECO:0000256" key="1">
    <source>
        <dbReference type="ARBA" id="ARBA00007430"/>
    </source>
</evidence>
<keyword evidence="5" id="KW-1185">Reference proteome</keyword>
<dbReference type="Pfam" id="PF02719">
    <property type="entry name" value="Polysacc_synt_2"/>
    <property type="match status" value="1"/>
</dbReference>
<protein>
    <submittedName>
        <fullName evidence="4">NDP-sugar epimerase, includes UDP-GlcNAc-inverting 4,6-dehydratase FlaA1 and capsular polysaccharide biosynthesis protein EpsC</fullName>
    </submittedName>
</protein>
<dbReference type="Gene3D" id="3.40.50.720">
    <property type="entry name" value="NAD(P)-binding Rossmann-like Domain"/>
    <property type="match status" value="2"/>
</dbReference>
<dbReference type="PANTHER" id="PTHR43318:SF1">
    <property type="entry name" value="POLYSACCHARIDE BIOSYNTHESIS PROTEIN EPSC-RELATED"/>
    <property type="match status" value="1"/>
</dbReference>
<keyword evidence="2" id="KW-0472">Membrane</keyword>
<comment type="similarity">
    <text evidence="1">Belongs to the polysaccharide synthase family.</text>
</comment>
<evidence type="ECO:0000256" key="2">
    <source>
        <dbReference type="SAM" id="Phobius"/>
    </source>
</evidence>
<dbReference type="InterPro" id="IPR003869">
    <property type="entry name" value="Polysac_CapD-like"/>
</dbReference>
<dbReference type="InterPro" id="IPR051203">
    <property type="entry name" value="Polysaccharide_Synthase-Rel"/>
</dbReference>
<dbReference type="SUPFAM" id="SSF51735">
    <property type="entry name" value="NAD(P)-binding Rossmann-fold domains"/>
    <property type="match status" value="1"/>
</dbReference>